<feature type="non-terminal residue" evidence="1">
    <location>
        <position position="1"/>
    </location>
</feature>
<gene>
    <name evidence="1" type="ORF">EJB05_03350</name>
</gene>
<dbReference type="AlphaFoldDB" id="A0A5J9W6G9"/>
<proteinExistence type="predicted"/>
<sequence>MLIARAARSVAAATGRFARLAEQAALPPKAEAAASHALDFLAESKMKFVAQEKDLESDEALWALYERWCEFFNQKRDHGEMLRRFKKFKETVWLGVHRTNKASVPYKLPLNKFADGKLLEKRTNRDNRDAMLVRKAGKSSKPAEDVLI</sequence>
<dbReference type="EMBL" id="RWGY01000004">
    <property type="protein sequence ID" value="TVU43929.1"/>
    <property type="molecule type" value="Genomic_DNA"/>
</dbReference>
<accession>A0A5J9W6G9</accession>
<organism evidence="1 2">
    <name type="scientific">Eragrostis curvula</name>
    <name type="common">weeping love grass</name>
    <dbReference type="NCBI Taxonomy" id="38414"/>
    <lineage>
        <taxon>Eukaryota</taxon>
        <taxon>Viridiplantae</taxon>
        <taxon>Streptophyta</taxon>
        <taxon>Embryophyta</taxon>
        <taxon>Tracheophyta</taxon>
        <taxon>Spermatophyta</taxon>
        <taxon>Magnoliopsida</taxon>
        <taxon>Liliopsida</taxon>
        <taxon>Poales</taxon>
        <taxon>Poaceae</taxon>
        <taxon>PACMAD clade</taxon>
        <taxon>Chloridoideae</taxon>
        <taxon>Eragrostideae</taxon>
        <taxon>Eragrostidinae</taxon>
        <taxon>Eragrostis</taxon>
    </lineage>
</organism>
<evidence type="ECO:0000313" key="1">
    <source>
        <dbReference type="EMBL" id="TVU43929.1"/>
    </source>
</evidence>
<protein>
    <submittedName>
        <fullName evidence="1">Uncharacterized protein</fullName>
    </submittedName>
</protein>
<name>A0A5J9W6G9_9POAL</name>
<keyword evidence="2" id="KW-1185">Reference proteome</keyword>
<evidence type="ECO:0000313" key="2">
    <source>
        <dbReference type="Proteomes" id="UP000324897"/>
    </source>
</evidence>
<comment type="caution">
    <text evidence="1">The sequence shown here is derived from an EMBL/GenBank/DDBJ whole genome shotgun (WGS) entry which is preliminary data.</text>
</comment>
<dbReference type="Gene3D" id="1.10.287.2250">
    <property type="match status" value="1"/>
</dbReference>
<dbReference type="Proteomes" id="UP000324897">
    <property type="component" value="Chromosome 5"/>
</dbReference>
<reference evidence="1 2" key="1">
    <citation type="journal article" date="2019" name="Sci. Rep.">
        <title>A high-quality genome of Eragrostis curvula grass provides insights into Poaceae evolution and supports new strategies to enhance forage quality.</title>
        <authorList>
            <person name="Carballo J."/>
            <person name="Santos B.A.C.M."/>
            <person name="Zappacosta D."/>
            <person name="Garbus I."/>
            <person name="Selva J.P."/>
            <person name="Gallo C.A."/>
            <person name="Diaz A."/>
            <person name="Albertini E."/>
            <person name="Caccamo M."/>
            <person name="Echenique V."/>
        </authorList>
    </citation>
    <scope>NUCLEOTIDE SEQUENCE [LARGE SCALE GENOMIC DNA]</scope>
    <source>
        <strain evidence="2">cv. Victoria</strain>
        <tissue evidence="1">Leaf</tissue>
    </source>
</reference>
<dbReference type="OrthoDB" id="696293at2759"/>
<dbReference type="Gramene" id="TVU43929">
    <property type="protein sequence ID" value="TVU43929"/>
    <property type="gene ID" value="EJB05_03350"/>
</dbReference>